<dbReference type="Pfam" id="PF03947">
    <property type="entry name" value="Ribosomal_L2_C"/>
    <property type="match status" value="1"/>
</dbReference>
<dbReference type="GO" id="GO:0016740">
    <property type="term" value="F:transferase activity"/>
    <property type="evidence" value="ECO:0007669"/>
    <property type="project" value="InterPro"/>
</dbReference>
<dbReference type="PaxDb" id="3055-EDP04057"/>
<dbReference type="GO" id="GO:0032543">
    <property type="term" value="P:mitochondrial translation"/>
    <property type="evidence" value="ECO:0000318"/>
    <property type="project" value="GO_Central"/>
</dbReference>
<dbReference type="SMART" id="SM01382">
    <property type="entry name" value="Ribosomal_L2_C"/>
    <property type="match status" value="1"/>
</dbReference>
<dbReference type="RefSeq" id="XP_001692579.2">
    <property type="nucleotide sequence ID" value="XM_001692527.2"/>
</dbReference>
<keyword evidence="6" id="KW-0687">Ribonucleoprotein</keyword>
<reference evidence="10 11" key="1">
    <citation type="journal article" date="2007" name="Science">
        <title>The Chlamydomonas genome reveals the evolution of key animal and plant functions.</title>
        <authorList>
            <person name="Merchant S.S."/>
            <person name="Prochnik S.E."/>
            <person name="Vallon O."/>
            <person name="Harris E.H."/>
            <person name="Karpowicz S.J."/>
            <person name="Witman G.B."/>
            <person name="Terry A."/>
            <person name="Salamov A."/>
            <person name="Fritz-Laylin L.K."/>
            <person name="Marechal-Drouard L."/>
            <person name="Marshall W.F."/>
            <person name="Qu L.H."/>
            <person name="Nelson D.R."/>
            <person name="Sanderfoot A.A."/>
            <person name="Spalding M.H."/>
            <person name="Kapitonov V.V."/>
            <person name="Ren Q."/>
            <person name="Ferris P."/>
            <person name="Lindquist E."/>
            <person name="Shapiro H."/>
            <person name="Lucas S.M."/>
            <person name="Grimwood J."/>
            <person name="Schmutz J."/>
            <person name="Cardol P."/>
            <person name="Cerutti H."/>
            <person name="Chanfreau G."/>
            <person name="Chen C.L."/>
            <person name="Cognat V."/>
            <person name="Croft M.T."/>
            <person name="Dent R."/>
            <person name="Dutcher S."/>
            <person name="Fernandez E."/>
            <person name="Fukuzawa H."/>
            <person name="Gonzalez-Ballester D."/>
            <person name="Gonzalez-Halphen D."/>
            <person name="Hallmann A."/>
            <person name="Hanikenne M."/>
            <person name="Hippler M."/>
            <person name="Inwood W."/>
            <person name="Jabbari K."/>
            <person name="Kalanon M."/>
            <person name="Kuras R."/>
            <person name="Lefebvre P.A."/>
            <person name="Lemaire S.D."/>
            <person name="Lobanov A.V."/>
            <person name="Lohr M."/>
            <person name="Manuell A."/>
            <person name="Meier I."/>
            <person name="Mets L."/>
            <person name="Mittag M."/>
            <person name="Mittelmeier T."/>
            <person name="Moroney J.V."/>
            <person name="Moseley J."/>
            <person name="Napoli C."/>
            <person name="Nedelcu A.M."/>
            <person name="Niyogi K."/>
            <person name="Novoselov S.V."/>
            <person name="Paulsen I.T."/>
            <person name="Pazour G."/>
            <person name="Purton S."/>
            <person name="Ral J.P."/>
            <person name="Riano-Pachon D.M."/>
            <person name="Riekhof W."/>
            <person name="Rymarquis L."/>
            <person name="Schroda M."/>
            <person name="Stern D."/>
            <person name="Umen J."/>
            <person name="Willows R."/>
            <person name="Wilson N."/>
            <person name="Zimmer S.L."/>
            <person name="Allmer J."/>
            <person name="Balk J."/>
            <person name="Bisova K."/>
            <person name="Chen C.J."/>
            <person name="Elias M."/>
            <person name="Gendler K."/>
            <person name="Hauser C."/>
            <person name="Lamb M.R."/>
            <person name="Ledford H."/>
            <person name="Long J.C."/>
            <person name="Minagawa J."/>
            <person name="Page M.D."/>
            <person name="Pan J."/>
            <person name="Pootakham W."/>
            <person name="Roje S."/>
            <person name="Rose A."/>
            <person name="Stahlberg E."/>
            <person name="Terauchi A.M."/>
            <person name="Yang P."/>
            <person name="Ball S."/>
            <person name="Bowler C."/>
            <person name="Dieckmann C.L."/>
            <person name="Gladyshev V.N."/>
            <person name="Green P."/>
            <person name="Jorgensen R."/>
            <person name="Mayfield S."/>
            <person name="Mueller-Roeber B."/>
            <person name="Rajamani S."/>
            <person name="Sayre R.T."/>
            <person name="Brokstein P."/>
            <person name="Dubchak I."/>
            <person name="Goodstein D."/>
            <person name="Hornick L."/>
            <person name="Huang Y.W."/>
            <person name="Jhaveri J."/>
            <person name="Luo Y."/>
            <person name="Martinez D."/>
            <person name="Ngau W.C."/>
            <person name="Otillar B."/>
            <person name="Poliakov A."/>
            <person name="Porter A."/>
            <person name="Szajkowski L."/>
            <person name="Werner G."/>
            <person name="Zhou K."/>
            <person name="Grigoriev I.V."/>
            <person name="Rokhsar D.S."/>
            <person name="Grossman A.R."/>
        </authorList>
    </citation>
    <scope>NUCLEOTIDE SEQUENCE [LARGE SCALE GENOMIC DNA]</scope>
    <source>
        <strain evidence="11">CC-503</strain>
    </source>
</reference>
<dbReference type="Gramene" id="PNW81263">
    <property type="protein sequence ID" value="PNW81263"/>
    <property type="gene ID" value="CHLRE_07g348850v5"/>
</dbReference>
<feature type="domain" description="Large ribosomal subunit protein uL2 RNA-binding" evidence="9">
    <location>
        <begin position="115"/>
        <end position="196"/>
    </location>
</feature>
<dbReference type="Gene3D" id="2.40.50.140">
    <property type="entry name" value="Nucleic acid-binding proteins"/>
    <property type="match status" value="1"/>
</dbReference>
<comment type="subunit">
    <text evidence="3">Part of the 50S ribosomal subunit.</text>
</comment>
<dbReference type="KEGG" id="cre:CHLRE_07g348850v5"/>
<dbReference type="GeneID" id="5718162"/>
<dbReference type="OMA" id="TAQRGNC"/>
<dbReference type="PANTHER" id="PTHR13691">
    <property type="entry name" value="RIBOSOMAL PROTEIN L2"/>
    <property type="match status" value="1"/>
</dbReference>
<feature type="domain" description="Large ribosomal subunit protein uL2 C-terminal" evidence="8">
    <location>
        <begin position="202"/>
        <end position="327"/>
    </location>
</feature>
<accession>A0A2K3DL58</accession>
<evidence type="ECO:0000256" key="2">
    <source>
        <dbReference type="ARBA" id="ARBA00005636"/>
    </source>
</evidence>
<evidence type="ECO:0000256" key="3">
    <source>
        <dbReference type="ARBA" id="ARBA00011838"/>
    </source>
</evidence>
<reference evidence="12" key="2">
    <citation type="journal article" date="2021" name="Nat. Commun.">
        <title>How to build a ribosome from RNA fragments in Chlamydomonas mitochondria.</title>
        <authorList>
            <person name="Waltz F."/>
            <person name="Salinas-Giege T."/>
            <person name="Englmeier R."/>
            <person name="Meichel H."/>
            <person name="Soufari H."/>
            <person name="Kuhn L."/>
            <person name="Pfeffer S."/>
            <person name="Forster F."/>
            <person name="Engel B.D."/>
            <person name="Giege P."/>
            <person name="Drouard L."/>
            <person name="Hashem Y."/>
        </authorList>
    </citation>
    <scope>STRUCTURE BY ELECTRON MICROSCOPY (3.00 ANGSTROMS)</scope>
</reference>
<dbReference type="FunFam" id="2.30.30.30:FF:000001">
    <property type="entry name" value="50S ribosomal protein L2"/>
    <property type="match status" value="1"/>
</dbReference>
<dbReference type="Gene3D" id="4.10.950.10">
    <property type="entry name" value="Ribosomal protein L2, domain 3"/>
    <property type="match status" value="1"/>
</dbReference>
<keyword evidence="12" id="KW-0002">3D-structure</keyword>
<proteinExistence type="evidence at protein level"/>
<evidence type="ECO:0000313" key="10">
    <source>
        <dbReference type="EMBL" id="PNW81263.1"/>
    </source>
</evidence>
<comment type="subcellular location">
    <subcellularLocation>
        <location evidence="1">Plastid</location>
    </subcellularLocation>
</comment>
<sequence length="383" mass="41015">MLRRVAQSCATMLSKQGAGAMDMAQPSTSAPMFNLANEALQAAGSGHGPAGTLLQFIRSKYTYKFKKAAPLPGLIYWKPSTPGTRHKISIDYAGLGVYTGPPHPELSAHVAKTGGRNNTGRITTRHRGGGAPKVVRDVDFDRQRVDGLPGVVQRLEADPGRSGWLALVKYSPEGQLPFYRYHLAPADVKAGDVLMSGHGAAIKPGNVLTLRDVPIGVPIHNIELVPGRGGQLARAASTSAVVTSKQDTHAVVRLPSSETRLIDLSCRATVGQVSNHLQRSINHGKAGSRRNLGWRPSVRGIAMNPIDHPHGGRTNGGRPSCTPWGVYTKGKRTRRRDASSNKFIITRAGGQPIEKFVQAKKWRARAKLEAKQRAAAGGGGKRS</sequence>
<evidence type="ECO:0000256" key="6">
    <source>
        <dbReference type="ARBA" id="ARBA00023274"/>
    </source>
</evidence>
<keyword evidence="11" id="KW-1185">Reference proteome</keyword>
<keyword evidence="4" id="KW-0934">Plastid</keyword>
<dbReference type="GO" id="GO:0005762">
    <property type="term" value="C:mitochondrial large ribosomal subunit"/>
    <property type="evidence" value="ECO:0000318"/>
    <property type="project" value="GO_Central"/>
</dbReference>
<evidence type="ECO:0000259" key="8">
    <source>
        <dbReference type="SMART" id="SM01382"/>
    </source>
</evidence>
<dbReference type="InParanoid" id="A0A2K3DL58"/>
<evidence type="ECO:0000313" key="11">
    <source>
        <dbReference type="Proteomes" id="UP000006906"/>
    </source>
</evidence>
<dbReference type="SMART" id="SM01383">
    <property type="entry name" value="Ribosomal_L2"/>
    <property type="match status" value="1"/>
</dbReference>
<dbReference type="InterPro" id="IPR014722">
    <property type="entry name" value="Rib_uL2_dom2"/>
</dbReference>
<dbReference type="InterPro" id="IPR022671">
    <property type="entry name" value="Ribosomal_uL2_CS"/>
</dbReference>
<evidence type="ECO:0000256" key="7">
    <source>
        <dbReference type="SAM" id="MobiDB-lite"/>
    </source>
</evidence>
<dbReference type="STRING" id="3055.A0A2K3DL58"/>
<dbReference type="AlphaFoldDB" id="A0A2K3DL58"/>
<dbReference type="InterPro" id="IPR002171">
    <property type="entry name" value="Ribosomal_uL2"/>
</dbReference>
<evidence type="ECO:0000256" key="1">
    <source>
        <dbReference type="ARBA" id="ARBA00004474"/>
    </source>
</evidence>
<dbReference type="Gene3D" id="2.30.30.30">
    <property type="match status" value="1"/>
</dbReference>
<dbReference type="InterPro" id="IPR012340">
    <property type="entry name" value="NA-bd_OB-fold"/>
</dbReference>
<dbReference type="EMBL" id="CM008968">
    <property type="protein sequence ID" value="PNW81263.1"/>
    <property type="molecule type" value="Genomic_DNA"/>
</dbReference>
<evidence type="ECO:0000259" key="9">
    <source>
        <dbReference type="SMART" id="SM01383"/>
    </source>
</evidence>
<dbReference type="InterPro" id="IPR014726">
    <property type="entry name" value="Ribosomal_uL2_dom3"/>
</dbReference>
<dbReference type="PANTHER" id="PTHR13691:SF5">
    <property type="entry name" value="LARGE RIBOSOMAL SUBUNIT PROTEIN UL2M"/>
    <property type="match status" value="1"/>
</dbReference>
<organism evidence="10 11">
    <name type="scientific">Chlamydomonas reinhardtii</name>
    <name type="common">Chlamydomonas smithii</name>
    <dbReference type="NCBI Taxonomy" id="3055"/>
    <lineage>
        <taxon>Eukaryota</taxon>
        <taxon>Viridiplantae</taxon>
        <taxon>Chlorophyta</taxon>
        <taxon>core chlorophytes</taxon>
        <taxon>Chlorophyceae</taxon>
        <taxon>CS clade</taxon>
        <taxon>Chlamydomonadales</taxon>
        <taxon>Chlamydomonadaceae</taxon>
        <taxon>Chlamydomonas</taxon>
    </lineage>
</organism>
<dbReference type="NCBIfam" id="TIGR01171">
    <property type="entry name" value="rplB_bact"/>
    <property type="match status" value="1"/>
</dbReference>
<dbReference type="SUPFAM" id="SSF50249">
    <property type="entry name" value="Nucleic acid-binding proteins"/>
    <property type="match status" value="1"/>
</dbReference>
<dbReference type="GO" id="GO:0003723">
    <property type="term" value="F:RNA binding"/>
    <property type="evidence" value="ECO:0000318"/>
    <property type="project" value="GO_Central"/>
</dbReference>
<dbReference type="InterPro" id="IPR022666">
    <property type="entry name" value="Ribosomal_uL2_RNA-bd_dom"/>
</dbReference>
<dbReference type="Pfam" id="PF00181">
    <property type="entry name" value="Ribosomal_L2_N"/>
    <property type="match status" value="1"/>
</dbReference>
<dbReference type="PROSITE" id="PS00467">
    <property type="entry name" value="RIBOSOMAL_L2"/>
    <property type="match status" value="1"/>
</dbReference>
<feature type="region of interest" description="Disordered" evidence="7">
    <location>
        <begin position="304"/>
        <end position="325"/>
    </location>
</feature>
<dbReference type="GO" id="GO:0003735">
    <property type="term" value="F:structural constituent of ribosome"/>
    <property type="evidence" value="ECO:0000318"/>
    <property type="project" value="GO_Central"/>
</dbReference>
<evidence type="ECO:0000256" key="5">
    <source>
        <dbReference type="ARBA" id="ARBA00022980"/>
    </source>
</evidence>
<evidence type="ECO:0007829" key="12">
    <source>
        <dbReference type="PDB" id="7PKT"/>
    </source>
</evidence>
<evidence type="ECO:0000256" key="4">
    <source>
        <dbReference type="ARBA" id="ARBA00022640"/>
    </source>
</evidence>
<dbReference type="GO" id="GO:0009536">
    <property type="term" value="C:plastid"/>
    <property type="evidence" value="ECO:0007669"/>
    <property type="project" value="UniProtKB-SubCell"/>
</dbReference>
<dbReference type="Proteomes" id="UP000006906">
    <property type="component" value="Chromosome 7"/>
</dbReference>
<dbReference type="InterPro" id="IPR022669">
    <property type="entry name" value="Ribosomal_uL2_C"/>
</dbReference>
<gene>
    <name evidence="10" type="ORF">CHLRE_07g348850v5</name>
</gene>
<keyword evidence="5" id="KW-0689">Ribosomal protein</keyword>
<dbReference type="SUPFAM" id="SSF50104">
    <property type="entry name" value="Translation proteins SH3-like domain"/>
    <property type="match status" value="1"/>
</dbReference>
<dbReference type="OrthoDB" id="563959at2759"/>
<dbReference type="InterPro" id="IPR005880">
    <property type="entry name" value="Ribosomal_uL2_bac/org-type"/>
</dbReference>
<protein>
    <submittedName>
        <fullName evidence="10">Uncharacterized protein</fullName>
    </submittedName>
</protein>
<dbReference type="PDB" id="7PKT">
    <property type="method" value="EM"/>
    <property type="resolution" value="3.00 A"/>
    <property type="chains" value="a=1-383"/>
</dbReference>
<name>A0A2K3DL58_CHLRE</name>
<dbReference type="ExpressionAtlas" id="A0A2K3DL58">
    <property type="expression patterns" value="baseline and differential"/>
</dbReference>
<comment type="similarity">
    <text evidence="2">Belongs to the universal ribosomal protein uL2 family.</text>
</comment>
<dbReference type="EMDB" id="EMD-13480"/>
<dbReference type="InterPro" id="IPR008991">
    <property type="entry name" value="Translation_prot_SH3-like_sf"/>
</dbReference>
<dbReference type="SMR" id="A0A2K3DL58"/>